<organism evidence="1 2">
    <name type="scientific">Persicobacter diffluens</name>
    <dbReference type="NCBI Taxonomy" id="981"/>
    <lineage>
        <taxon>Bacteria</taxon>
        <taxon>Pseudomonadati</taxon>
        <taxon>Bacteroidota</taxon>
        <taxon>Cytophagia</taxon>
        <taxon>Cytophagales</taxon>
        <taxon>Persicobacteraceae</taxon>
        <taxon>Persicobacter</taxon>
    </lineage>
</organism>
<keyword evidence="2" id="KW-1185">Reference proteome</keyword>
<name>A0AAN4W1C5_9BACT</name>
<accession>A0AAN4W1C5</accession>
<evidence type="ECO:0000313" key="2">
    <source>
        <dbReference type="Proteomes" id="UP001310022"/>
    </source>
</evidence>
<dbReference type="RefSeq" id="WP_338238975.1">
    <property type="nucleotide sequence ID" value="NZ_BQKE01000003.1"/>
</dbReference>
<comment type="caution">
    <text evidence="1">The sequence shown here is derived from an EMBL/GenBank/DDBJ whole genome shotgun (WGS) entry which is preliminary data.</text>
</comment>
<sequence length="188" mass="21689">MNCSSPHPLLLLLLLPFLASCDKIKERAYAISPADTVKFVKEDWALKLTYCQPTKKGRLIFGTEEEEALVPYGKIWRTGANDASEITTNKDLLIYNDTLKQGRYSLYTIPEKDHWTIAINKKVDYWGMSPFGEVYEPELDVLRFKVPVKQIKPIIEPFTMELNQKPDALIWTMKWDQTAVEIPLNLKP</sequence>
<gene>
    <name evidence="1" type="ORF">PEDI_44280</name>
</gene>
<evidence type="ECO:0000313" key="1">
    <source>
        <dbReference type="EMBL" id="GJM63876.1"/>
    </source>
</evidence>
<dbReference type="Pfam" id="PF11138">
    <property type="entry name" value="DUF2911"/>
    <property type="match status" value="1"/>
</dbReference>
<dbReference type="InterPro" id="IPR021314">
    <property type="entry name" value="DUF2911"/>
</dbReference>
<dbReference type="AlphaFoldDB" id="A0AAN4W1C5"/>
<reference evidence="1 2" key="1">
    <citation type="submission" date="2021-12" db="EMBL/GenBank/DDBJ databases">
        <title>Genome sequencing of bacteria with rrn-lacking chromosome and rrn-plasmid.</title>
        <authorList>
            <person name="Anda M."/>
            <person name="Iwasaki W."/>
        </authorList>
    </citation>
    <scope>NUCLEOTIDE SEQUENCE [LARGE SCALE GENOMIC DNA]</scope>
    <source>
        <strain evidence="1 2">NBRC 15940</strain>
    </source>
</reference>
<protein>
    <recommendedName>
        <fullName evidence="3">DUF2911 domain-containing protein</fullName>
    </recommendedName>
</protein>
<proteinExistence type="predicted"/>
<dbReference type="Proteomes" id="UP001310022">
    <property type="component" value="Unassembled WGS sequence"/>
</dbReference>
<dbReference type="EMBL" id="BQKE01000003">
    <property type="protein sequence ID" value="GJM63876.1"/>
    <property type="molecule type" value="Genomic_DNA"/>
</dbReference>
<evidence type="ECO:0008006" key="3">
    <source>
        <dbReference type="Google" id="ProtNLM"/>
    </source>
</evidence>